<feature type="transmembrane region" description="Helical" evidence="8">
    <location>
        <begin position="349"/>
        <end position="366"/>
    </location>
</feature>
<dbReference type="PANTHER" id="PTHR33908">
    <property type="entry name" value="MANNOSYLTRANSFERASE YKCB-RELATED"/>
    <property type="match status" value="1"/>
</dbReference>
<comment type="caution">
    <text evidence="9">The sequence shown here is derived from an EMBL/GenBank/DDBJ whole genome shotgun (WGS) entry which is preliminary data.</text>
</comment>
<feature type="transmembrane region" description="Helical" evidence="8">
    <location>
        <begin position="319"/>
        <end position="337"/>
    </location>
</feature>
<keyword evidence="7 8" id="KW-0472">Membrane</keyword>
<evidence type="ECO:0000313" key="10">
    <source>
        <dbReference type="Proteomes" id="UP000199211"/>
    </source>
</evidence>
<evidence type="ECO:0000256" key="8">
    <source>
        <dbReference type="SAM" id="Phobius"/>
    </source>
</evidence>
<proteinExistence type="predicted"/>
<evidence type="ECO:0000256" key="6">
    <source>
        <dbReference type="ARBA" id="ARBA00022989"/>
    </source>
</evidence>
<evidence type="ECO:0000256" key="7">
    <source>
        <dbReference type="ARBA" id="ARBA00023136"/>
    </source>
</evidence>
<keyword evidence="5 8" id="KW-0812">Transmembrane</keyword>
<keyword evidence="4" id="KW-0808">Transferase</keyword>
<accession>A0ABY1FIC3</accession>
<reference evidence="9 10" key="1">
    <citation type="submission" date="2016-10" db="EMBL/GenBank/DDBJ databases">
        <authorList>
            <person name="Varghese N."/>
            <person name="Submissions S."/>
        </authorList>
    </citation>
    <scope>NUCLEOTIDE SEQUENCE [LARGE SCALE GENOMIC DNA]</scope>
    <source>
        <strain evidence="9 10">DSM 26291</strain>
    </source>
</reference>
<organism evidence="9 10">
    <name type="scientific">Marinobacter salarius</name>
    <dbReference type="NCBI Taxonomy" id="1420917"/>
    <lineage>
        <taxon>Bacteria</taxon>
        <taxon>Pseudomonadati</taxon>
        <taxon>Pseudomonadota</taxon>
        <taxon>Gammaproteobacteria</taxon>
        <taxon>Pseudomonadales</taxon>
        <taxon>Marinobacteraceae</taxon>
        <taxon>Marinobacter</taxon>
    </lineage>
</organism>
<dbReference type="EMBL" id="FOTV01000001">
    <property type="protein sequence ID" value="SFL41123.1"/>
    <property type="molecule type" value="Genomic_DNA"/>
</dbReference>
<sequence length="408" mass="44835">MTQLVGFLGIAFTLTFYTGWAYKLKWISYPLLIGVSLRIGFVLFDYFVIKLPDHGSDALNFHLQAIAWSQNGFLEMLQSFPGPTTYFYAWVLAFFYSVFGPSVLLAQSISVFMGGGIILLGAHLAQMVAGRRAAIISAWLTALFPTLVLYSSIPLREPFVVFFFLMALYGSVVWYKYNRVVGVWISILGFALATFFHGAFALGALGFLGMLVLRSLKRAVSGWQANSLKSASITTSILAPIAIAVLIAGGVAIPKLGSVISALDADKIIAIVNYSARDGAAYPAWTQPNTPVELIFKSPVRLIYFLFSPFPWDVSRPQHLVGLLDGLFYLGVFLYLIKNHKALPAESKFLLLVAFPVVLAFALAIGNFGTGVRHRAKFISLFLVILSSVRSKSKPVKNRIYGSVNRAE</sequence>
<dbReference type="RefSeq" id="WP_075196469.1">
    <property type="nucleotide sequence ID" value="NZ_FOTV01000001.1"/>
</dbReference>
<keyword evidence="2" id="KW-1003">Cell membrane</keyword>
<dbReference type="Proteomes" id="UP000199211">
    <property type="component" value="Unassembled WGS sequence"/>
</dbReference>
<comment type="subcellular location">
    <subcellularLocation>
        <location evidence="1">Cell membrane</location>
        <topology evidence="1">Multi-pass membrane protein</topology>
    </subcellularLocation>
</comment>
<feature type="transmembrane region" description="Helical" evidence="8">
    <location>
        <begin position="159"/>
        <end position="177"/>
    </location>
</feature>
<protein>
    <recommendedName>
        <fullName evidence="11">Glycosyltransferase RgtA/B/C/D-like domain-containing protein</fullName>
    </recommendedName>
</protein>
<dbReference type="PANTHER" id="PTHR33908:SF11">
    <property type="entry name" value="MEMBRANE PROTEIN"/>
    <property type="match status" value="1"/>
</dbReference>
<evidence type="ECO:0000313" key="9">
    <source>
        <dbReference type="EMBL" id="SFL41123.1"/>
    </source>
</evidence>
<gene>
    <name evidence="9" type="ORF">SAMN04487868_101368</name>
</gene>
<feature type="transmembrane region" description="Helical" evidence="8">
    <location>
        <begin position="183"/>
        <end position="213"/>
    </location>
</feature>
<evidence type="ECO:0008006" key="11">
    <source>
        <dbReference type="Google" id="ProtNLM"/>
    </source>
</evidence>
<keyword evidence="3" id="KW-0328">Glycosyltransferase</keyword>
<feature type="transmembrane region" description="Helical" evidence="8">
    <location>
        <begin position="233"/>
        <end position="253"/>
    </location>
</feature>
<evidence type="ECO:0000256" key="5">
    <source>
        <dbReference type="ARBA" id="ARBA00022692"/>
    </source>
</evidence>
<keyword evidence="10" id="KW-1185">Reference proteome</keyword>
<feature type="transmembrane region" description="Helical" evidence="8">
    <location>
        <begin position="135"/>
        <end position="152"/>
    </location>
</feature>
<evidence type="ECO:0000256" key="3">
    <source>
        <dbReference type="ARBA" id="ARBA00022676"/>
    </source>
</evidence>
<feature type="transmembrane region" description="Helical" evidence="8">
    <location>
        <begin position="31"/>
        <end position="49"/>
    </location>
</feature>
<evidence type="ECO:0000256" key="4">
    <source>
        <dbReference type="ARBA" id="ARBA00022679"/>
    </source>
</evidence>
<feature type="transmembrane region" description="Helical" evidence="8">
    <location>
        <begin position="86"/>
        <end position="104"/>
    </location>
</feature>
<keyword evidence="6 8" id="KW-1133">Transmembrane helix</keyword>
<name>A0ABY1FIC3_9GAMM</name>
<feature type="transmembrane region" description="Helical" evidence="8">
    <location>
        <begin position="111"/>
        <end position="129"/>
    </location>
</feature>
<evidence type="ECO:0000256" key="1">
    <source>
        <dbReference type="ARBA" id="ARBA00004651"/>
    </source>
</evidence>
<dbReference type="InterPro" id="IPR050297">
    <property type="entry name" value="LipidA_mod_glycosyltrf_83"/>
</dbReference>
<evidence type="ECO:0000256" key="2">
    <source>
        <dbReference type="ARBA" id="ARBA00022475"/>
    </source>
</evidence>